<evidence type="ECO:0008006" key="3">
    <source>
        <dbReference type="Google" id="ProtNLM"/>
    </source>
</evidence>
<keyword evidence="2" id="KW-1185">Reference proteome</keyword>
<dbReference type="RefSeq" id="WP_094786270.1">
    <property type="nucleotide sequence ID" value="NZ_NDXW01000001.1"/>
</dbReference>
<dbReference type="AlphaFoldDB" id="A0A4P9VI01"/>
<reference evidence="1 2" key="1">
    <citation type="submission" date="2017-04" db="EMBL/GenBank/DDBJ databases">
        <title>Draft genome sequence of Zooshikella ganghwensis VG4 isolated from Red Sea sediments.</title>
        <authorList>
            <person name="Rehman Z."/>
            <person name="Alam I."/>
            <person name="Kamau A."/>
            <person name="Bajic V."/>
            <person name="Leiknes T."/>
        </authorList>
    </citation>
    <scope>NUCLEOTIDE SEQUENCE [LARGE SCALE GENOMIC DNA]</scope>
    <source>
        <strain evidence="1 2">VG4</strain>
    </source>
</reference>
<sequence>MSALLCRIELNKKNGIVITVNNESGNIKHTIVLDNDSITTTSKGNSSTSTIKQTPDSVTIDCKTFKVTADKIECTSNQATKLSSGTDFSISGGTTFTAKGNTNATLSSTKVDVKGQAMVNIQGAMIKLQ</sequence>
<protein>
    <recommendedName>
        <fullName evidence="3">DUF2345 domain-containing protein</fullName>
    </recommendedName>
</protein>
<dbReference type="Proteomes" id="UP000257039">
    <property type="component" value="Unassembled WGS sequence"/>
</dbReference>
<organism evidence="1 2">
    <name type="scientific">Zooshikella ganghwensis</name>
    <dbReference type="NCBI Taxonomy" id="202772"/>
    <lineage>
        <taxon>Bacteria</taxon>
        <taxon>Pseudomonadati</taxon>
        <taxon>Pseudomonadota</taxon>
        <taxon>Gammaproteobacteria</taxon>
        <taxon>Oceanospirillales</taxon>
        <taxon>Zooshikellaceae</taxon>
        <taxon>Zooshikella</taxon>
    </lineage>
</organism>
<evidence type="ECO:0000313" key="2">
    <source>
        <dbReference type="Proteomes" id="UP000257039"/>
    </source>
</evidence>
<evidence type="ECO:0000313" key="1">
    <source>
        <dbReference type="EMBL" id="RDH42825.1"/>
    </source>
</evidence>
<comment type="caution">
    <text evidence="1">The sequence shown here is derived from an EMBL/GenBank/DDBJ whole genome shotgun (WGS) entry which is preliminary data.</text>
</comment>
<accession>A0A4P9VI01</accession>
<proteinExistence type="predicted"/>
<dbReference type="EMBL" id="NDXW01000001">
    <property type="protein sequence ID" value="RDH42825.1"/>
    <property type="molecule type" value="Genomic_DNA"/>
</dbReference>
<gene>
    <name evidence="1" type="ORF">B9G39_04815</name>
</gene>
<name>A0A4P9VI01_9GAMM</name>